<comment type="caution">
    <text evidence="1">The sequence shown here is derived from an EMBL/GenBank/DDBJ whole genome shotgun (WGS) entry which is preliminary data.</text>
</comment>
<evidence type="ECO:0000313" key="1">
    <source>
        <dbReference type="EMBL" id="MBB5209515.1"/>
    </source>
</evidence>
<organism evidence="1 2">
    <name type="scientific">Chiayiivirga flava</name>
    <dbReference type="NCBI Taxonomy" id="659595"/>
    <lineage>
        <taxon>Bacteria</taxon>
        <taxon>Pseudomonadati</taxon>
        <taxon>Pseudomonadota</taxon>
        <taxon>Gammaproteobacteria</taxon>
        <taxon>Lysobacterales</taxon>
        <taxon>Lysobacteraceae</taxon>
        <taxon>Chiayiivirga</taxon>
    </lineage>
</organism>
<protein>
    <submittedName>
        <fullName evidence="1">Uncharacterized protein</fullName>
    </submittedName>
</protein>
<sequence length="133" mass="13339">MAVDSNVAAWVSRSTRYRLTDARLGCTAQLTVTLHVVSPSGTSHTVRSTSTCVAAVALAIATVPAPPGGRSNFVTSGKPPGKALVPTASALTDSVAVPATAEVIVRVKLPTAGCTTKQLPAAAVQSVVGTLFG</sequence>
<accession>A0A7W8D7X1</accession>
<reference evidence="1 2" key="1">
    <citation type="submission" date="2020-08" db="EMBL/GenBank/DDBJ databases">
        <title>Genomic Encyclopedia of Type Strains, Phase IV (KMG-IV): sequencing the most valuable type-strain genomes for metagenomic binning, comparative biology and taxonomic classification.</title>
        <authorList>
            <person name="Goeker M."/>
        </authorList>
    </citation>
    <scope>NUCLEOTIDE SEQUENCE [LARGE SCALE GENOMIC DNA]</scope>
    <source>
        <strain evidence="1 2">DSM 24163</strain>
    </source>
</reference>
<dbReference type="RefSeq" id="WP_246387871.1">
    <property type="nucleotide sequence ID" value="NZ_JACHHP010000006.1"/>
</dbReference>
<keyword evidence="2" id="KW-1185">Reference proteome</keyword>
<dbReference type="AlphaFoldDB" id="A0A7W8D7X1"/>
<evidence type="ECO:0000313" key="2">
    <source>
        <dbReference type="Proteomes" id="UP000521199"/>
    </source>
</evidence>
<proteinExistence type="predicted"/>
<gene>
    <name evidence="1" type="ORF">HNQ52_003084</name>
</gene>
<name>A0A7W8D7X1_9GAMM</name>
<dbReference type="Proteomes" id="UP000521199">
    <property type="component" value="Unassembled WGS sequence"/>
</dbReference>
<dbReference type="EMBL" id="JACHHP010000006">
    <property type="protein sequence ID" value="MBB5209515.1"/>
    <property type="molecule type" value="Genomic_DNA"/>
</dbReference>